<keyword evidence="2" id="KW-1185">Reference proteome</keyword>
<accession>A0A6A6E2V5</accession>
<evidence type="ECO:0000313" key="2">
    <source>
        <dbReference type="Proteomes" id="UP000800200"/>
    </source>
</evidence>
<protein>
    <submittedName>
        <fullName evidence="1">Uncharacterized protein</fullName>
    </submittedName>
</protein>
<proteinExistence type="predicted"/>
<reference evidence="1" key="1">
    <citation type="journal article" date="2020" name="Stud. Mycol.">
        <title>101 Dothideomycetes genomes: a test case for predicting lifestyles and emergence of pathogens.</title>
        <authorList>
            <person name="Haridas S."/>
            <person name="Albert R."/>
            <person name="Binder M."/>
            <person name="Bloem J."/>
            <person name="Labutti K."/>
            <person name="Salamov A."/>
            <person name="Andreopoulos B."/>
            <person name="Baker S."/>
            <person name="Barry K."/>
            <person name="Bills G."/>
            <person name="Bluhm B."/>
            <person name="Cannon C."/>
            <person name="Castanera R."/>
            <person name="Culley D."/>
            <person name="Daum C."/>
            <person name="Ezra D."/>
            <person name="Gonzalez J."/>
            <person name="Henrissat B."/>
            <person name="Kuo A."/>
            <person name="Liang C."/>
            <person name="Lipzen A."/>
            <person name="Lutzoni F."/>
            <person name="Magnuson J."/>
            <person name="Mondo S."/>
            <person name="Nolan M."/>
            <person name="Ohm R."/>
            <person name="Pangilinan J."/>
            <person name="Park H.-J."/>
            <person name="Ramirez L."/>
            <person name="Alfaro M."/>
            <person name="Sun H."/>
            <person name="Tritt A."/>
            <person name="Yoshinaga Y."/>
            <person name="Zwiers L.-H."/>
            <person name="Turgeon B."/>
            <person name="Goodwin S."/>
            <person name="Spatafora J."/>
            <person name="Crous P."/>
            <person name="Grigoriev I."/>
        </authorList>
    </citation>
    <scope>NUCLEOTIDE SEQUENCE</scope>
    <source>
        <strain evidence="1">CBS 207.26</strain>
    </source>
</reference>
<dbReference type="EMBL" id="ML994638">
    <property type="protein sequence ID" value="KAF2184236.1"/>
    <property type="molecule type" value="Genomic_DNA"/>
</dbReference>
<gene>
    <name evidence="1" type="ORF">K469DRAFT_579596</name>
</gene>
<dbReference type="AlphaFoldDB" id="A0A6A6E2V5"/>
<evidence type="ECO:0000313" key="1">
    <source>
        <dbReference type="EMBL" id="KAF2184236.1"/>
    </source>
</evidence>
<feature type="non-terminal residue" evidence="1">
    <location>
        <position position="1"/>
    </location>
</feature>
<name>A0A6A6E2V5_9PEZI</name>
<organism evidence="1 2">
    <name type="scientific">Zopfia rhizophila CBS 207.26</name>
    <dbReference type="NCBI Taxonomy" id="1314779"/>
    <lineage>
        <taxon>Eukaryota</taxon>
        <taxon>Fungi</taxon>
        <taxon>Dikarya</taxon>
        <taxon>Ascomycota</taxon>
        <taxon>Pezizomycotina</taxon>
        <taxon>Dothideomycetes</taxon>
        <taxon>Dothideomycetes incertae sedis</taxon>
        <taxon>Zopfiaceae</taxon>
        <taxon>Zopfia</taxon>
    </lineage>
</organism>
<sequence>SAFKQAGLWPYNPSIMLLKLKTINRPQMPLPSLPLEAVLSPLTPCKAWQLDEFTRKHMYGVNPETG</sequence>
<dbReference type="Proteomes" id="UP000800200">
    <property type="component" value="Unassembled WGS sequence"/>
</dbReference>